<evidence type="ECO:0000256" key="2">
    <source>
        <dbReference type="ARBA" id="ARBA00022448"/>
    </source>
</evidence>
<feature type="signal peptide" evidence="4">
    <location>
        <begin position="1"/>
        <end position="22"/>
    </location>
</feature>
<dbReference type="Proteomes" id="UP000540685">
    <property type="component" value="Unassembled WGS sequence"/>
</dbReference>
<gene>
    <name evidence="6" type="ORF">F4562_006304</name>
</gene>
<dbReference type="InterPro" id="IPR039424">
    <property type="entry name" value="SBP_5"/>
</dbReference>
<reference evidence="6 7" key="1">
    <citation type="submission" date="2020-08" db="EMBL/GenBank/DDBJ databases">
        <title>Sequencing the genomes of 1000 actinobacteria strains.</title>
        <authorList>
            <person name="Klenk H.-P."/>
        </authorList>
    </citation>
    <scope>NUCLEOTIDE SEQUENCE [LARGE SCALE GENOMIC DNA]</scope>
    <source>
        <strain evidence="6 7">DSM 46887</strain>
    </source>
</reference>
<dbReference type="PROSITE" id="PS51257">
    <property type="entry name" value="PROKAR_LIPOPROTEIN"/>
    <property type="match status" value="1"/>
</dbReference>
<name>A0A7W9MJH6_9ACTN</name>
<organism evidence="6 7">
    <name type="scientific">Streptosporangium becharense</name>
    <dbReference type="NCBI Taxonomy" id="1816182"/>
    <lineage>
        <taxon>Bacteria</taxon>
        <taxon>Bacillati</taxon>
        <taxon>Actinomycetota</taxon>
        <taxon>Actinomycetes</taxon>
        <taxon>Streptosporangiales</taxon>
        <taxon>Streptosporangiaceae</taxon>
        <taxon>Streptosporangium</taxon>
    </lineage>
</organism>
<keyword evidence="3 4" id="KW-0732">Signal</keyword>
<keyword evidence="7" id="KW-1185">Reference proteome</keyword>
<evidence type="ECO:0000256" key="4">
    <source>
        <dbReference type="SAM" id="SignalP"/>
    </source>
</evidence>
<dbReference type="Gene3D" id="3.40.190.10">
    <property type="entry name" value="Periplasmic binding protein-like II"/>
    <property type="match status" value="1"/>
</dbReference>
<comment type="caution">
    <text evidence="6">The sequence shown here is derived from an EMBL/GenBank/DDBJ whole genome shotgun (WGS) entry which is preliminary data.</text>
</comment>
<evidence type="ECO:0000313" key="6">
    <source>
        <dbReference type="EMBL" id="MBB5823242.1"/>
    </source>
</evidence>
<dbReference type="EMBL" id="JACHMP010000001">
    <property type="protein sequence ID" value="MBB5823242.1"/>
    <property type="molecule type" value="Genomic_DNA"/>
</dbReference>
<evidence type="ECO:0000313" key="7">
    <source>
        <dbReference type="Proteomes" id="UP000540685"/>
    </source>
</evidence>
<feature type="chain" id="PRO_5039060596" evidence="4">
    <location>
        <begin position="23"/>
        <end position="535"/>
    </location>
</feature>
<dbReference type="RefSeq" id="WP_184540279.1">
    <property type="nucleotide sequence ID" value="NZ_JACHMP010000001.1"/>
</dbReference>
<dbReference type="CDD" id="cd00995">
    <property type="entry name" value="PBP2_NikA_DppA_OppA_like"/>
    <property type="match status" value="1"/>
</dbReference>
<protein>
    <submittedName>
        <fullName evidence="6">Peptide/nickel transport system substrate-binding protein</fullName>
    </submittedName>
</protein>
<evidence type="ECO:0000256" key="3">
    <source>
        <dbReference type="ARBA" id="ARBA00022729"/>
    </source>
</evidence>
<dbReference type="GO" id="GO:0042597">
    <property type="term" value="C:periplasmic space"/>
    <property type="evidence" value="ECO:0007669"/>
    <property type="project" value="UniProtKB-ARBA"/>
</dbReference>
<sequence length="535" mass="55146">MKRTHGAAALLALSGLTLTACGGSAGPAPGAASGGGGYATGATLTMAIPADPGSLHPLLNATGEAATVKAFTYDQLIGMTGDGKLVPQLAEKWESTPTKATFTLRKGITCVDGTALTAKTVADNFRFVADTENGSPFIGAYVPAGVKVEHDDAAGTVTITSKDPASFLARMVGLMPIACAKAIENPEAVTATAEGTGPYKLTQVNPGQSYTLELRQDYAWGPEGATTKTEGLPAKVVLQVVPSQTTAANMLLAGQLGIANVNGPDRTRVVAVPGVTTVDIPTRPGLVFFNHSEGRPGADPGLRKALAMAMDRSALGKVSSAGLGRPLTTLVTSDPAPCTGRPVDDVVPAHDVEGAKAALDALGWKAGADGVREKDGKRLAVSLLYPTRDGAPLASAVELLAQQWKAVGVEVTPKPAAGAQVTDVLFKTRDFDVSWTPIDTELPSMWTGILSGPTPPKGGNFSGTDNAEYQRLSTAAQGKEGDASCGDWIDAERALFKEADLVPVVVNVNSYFGKGVEFRMAKGLIVPTSIRMLKG</sequence>
<dbReference type="SUPFAM" id="SSF53850">
    <property type="entry name" value="Periplasmic binding protein-like II"/>
    <property type="match status" value="1"/>
</dbReference>
<dbReference type="GO" id="GO:0043190">
    <property type="term" value="C:ATP-binding cassette (ABC) transporter complex"/>
    <property type="evidence" value="ECO:0007669"/>
    <property type="project" value="InterPro"/>
</dbReference>
<dbReference type="GO" id="GO:1904680">
    <property type="term" value="F:peptide transmembrane transporter activity"/>
    <property type="evidence" value="ECO:0007669"/>
    <property type="project" value="TreeGrafter"/>
</dbReference>
<comment type="similarity">
    <text evidence="1">Belongs to the bacterial solute-binding protein 5 family.</text>
</comment>
<evidence type="ECO:0000259" key="5">
    <source>
        <dbReference type="Pfam" id="PF00496"/>
    </source>
</evidence>
<accession>A0A7W9MJH6</accession>
<proteinExistence type="inferred from homology"/>
<feature type="domain" description="Solute-binding protein family 5" evidence="5">
    <location>
        <begin position="84"/>
        <end position="444"/>
    </location>
</feature>
<keyword evidence="2" id="KW-0813">Transport</keyword>
<dbReference type="AlphaFoldDB" id="A0A7W9MJH6"/>
<dbReference type="PIRSF" id="PIRSF002741">
    <property type="entry name" value="MppA"/>
    <property type="match status" value="1"/>
</dbReference>
<dbReference type="Pfam" id="PF00496">
    <property type="entry name" value="SBP_bac_5"/>
    <property type="match status" value="1"/>
</dbReference>
<evidence type="ECO:0000256" key="1">
    <source>
        <dbReference type="ARBA" id="ARBA00005695"/>
    </source>
</evidence>
<dbReference type="PANTHER" id="PTHR30290:SF9">
    <property type="entry name" value="OLIGOPEPTIDE-BINDING PROTEIN APPA"/>
    <property type="match status" value="1"/>
</dbReference>
<dbReference type="InterPro" id="IPR030678">
    <property type="entry name" value="Peptide/Ni-bd"/>
</dbReference>
<dbReference type="Gene3D" id="3.10.105.10">
    <property type="entry name" value="Dipeptide-binding Protein, Domain 3"/>
    <property type="match status" value="1"/>
</dbReference>
<dbReference type="InterPro" id="IPR000914">
    <property type="entry name" value="SBP_5_dom"/>
</dbReference>
<dbReference type="GO" id="GO:0015833">
    <property type="term" value="P:peptide transport"/>
    <property type="evidence" value="ECO:0007669"/>
    <property type="project" value="TreeGrafter"/>
</dbReference>
<dbReference type="PANTHER" id="PTHR30290">
    <property type="entry name" value="PERIPLASMIC BINDING COMPONENT OF ABC TRANSPORTER"/>
    <property type="match status" value="1"/>
</dbReference>